<dbReference type="Gene3D" id="1.10.472.150">
    <property type="entry name" value="Glucose-regulated metallo-peptidase M90, N-terminal domain"/>
    <property type="match status" value="1"/>
</dbReference>
<dbReference type="SUPFAM" id="SSF55486">
    <property type="entry name" value="Metalloproteases ('zincins'), catalytic domain"/>
    <property type="match status" value="1"/>
</dbReference>
<dbReference type="PANTHER" id="PTHR30164:SF2">
    <property type="entry name" value="PROTEIN MTFA"/>
    <property type="match status" value="1"/>
</dbReference>
<dbReference type="Proteomes" id="UP001168642">
    <property type="component" value="Unassembled WGS sequence"/>
</dbReference>
<comment type="caution">
    <text evidence="1">The sequence shown here is derived from an EMBL/GenBank/DDBJ whole genome shotgun (WGS) entry which is preliminary data.</text>
</comment>
<name>A0ABT8VUJ3_9FLAO</name>
<dbReference type="InterPro" id="IPR042252">
    <property type="entry name" value="MtfA_N"/>
</dbReference>
<evidence type="ECO:0000313" key="2">
    <source>
        <dbReference type="Proteomes" id="UP001168642"/>
    </source>
</evidence>
<proteinExistence type="predicted"/>
<dbReference type="Gene3D" id="3.40.390.10">
    <property type="entry name" value="Collagenase (Catalytic Domain)"/>
    <property type="match status" value="1"/>
</dbReference>
<gene>
    <name evidence="1" type="ORF">QVZ41_12355</name>
</gene>
<dbReference type="InterPro" id="IPR010384">
    <property type="entry name" value="MtfA_fam"/>
</dbReference>
<keyword evidence="2" id="KW-1185">Reference proteome</keyword>
<dbReference type="InterPro" id="IPR024079">
    <property type="entry name" value="MetalloPept_cat_dom_sf"/>
</dbReference>
<sequence>MMIAIIVTIILVMGIYSYQKDKPNKKAIIPVDLEEILESNVLFYQKLEKKEKELFRVKVKTFLKEVYIDAVGFELETLDIVLVAASAIIPVFYFDTWQYRNLSSVIIYPDNFNSDLMYRGDNRVVAGMIGSGRYENQMILSRKALHHGFKNNTDKSNTAIHEFVHLIDKSDGIVDGVPSALLTNAYVIPWLKLIHQEMESINNDTSDIRGYGGTNQQEFFAVAAEYFFERPDLLKRKHPELFKMMEMCFCNTKK</sequence>
<protein>
    <submittedName>
        <fullName evidence="1">Zinc-dependent peptidase</fullName>
    </submittedName>
</protein>
<dbReference type="PANTHER" id="PTHR30164">
    <property type="entry name" value="MTFA PEPTIDASE"/>
    <property type="match status" value="1"/>
</dbReference>
<organism evidence="1 2">
    <name type="scientific">Wenyingzhuangia gilva</name>
    <dbReference type="NCBI Taxonomy" id="3057677"/>
    <lineage>
        <taxon>Bacteria</taxon>
        <taxon>Pseudomonadati</taxon>
        <taxon>Bacteroidota</taxon>
        <taxon>Flavobacteriia</taxon>
        <taxon>Flavobacteriales</taxon>
        <taxon>Flavobacteriaceae</taxon>
        <taxon>Wenyingzhuangia</taxon>
    </lineage>
</organism>
<dbReference type="CDD" id="cd20169">
    <property type="entry name" value="Peptidase_M90_mtfA"/>
    <property type="match status" value="1"/>
</dbReference>
<accession>A0ABT8VUJ3</accession>
<evidence type="ECO:0000313" key="1">
    <source>
        <dbReference type="EMBL" id="MDO3695633.1"/>
    </source>
</evidence>
<reference evidence="1" key="1">
    <citation type="submission" date="2023-07" db="EMBL/GenBank/DDBJ databases">
        <title>Wenyingzhuangia sp. chi5 genome sequencing and assembly.</title>
        <authorList>
            <person name="Park S."/>
        </authorList>
    </citation>
    <scope>NUCLEOTIDE SEQUENCE</scope>
    <source>
        <strain evidence="1">Chi5</strain>
    </source>
</reference>
<dbReference type="EMBL" id="JAUMIT010000006">
    <property type="protein sequence ID" value="MDO3695633.1"/>
    <property type="molecule type" value="Genomic_DNA"/>
</dbReference>
<dbReference type="Pfam" id="PF06167">
    <property type="entry name" value="Peptidase_M90"/>
    <property type="match status" value="1"/>
</dbReference>